<proteinExistence type="predicted"/>
<evidence type="ECO:0000313" key="1">
    <source>
        <dbReference type="Ensembl" id="ENSOARP00020040017.1"/>
    </source>
</evidence>
<name>A0AC11D8Q5_SHEEP</name>
<protein>
    <submittedName>
        <fullName evidence="1">Uncharacterized protein</fullName>
    </submittedName>
</protein>
<dbReference type="Ensembl" id="ENSOART00020053358.1">
    <property type="protein sequence ID" value="ENSOARP00020040017.1"/>
    <property type="gene ID" value="ENSOARG00020033250.1"/>
</dbReference>
<reference evidence="1" key="2">
    <citation type="submission" date="2025-08" db="UniProtKB">
        <authorList>
            <consortium name="Ensembl"/>
        </authorList>
    </citation>
    <scope>IDENTIFICATION</scope>
</reference>
<gene>
    <name evidence="1" type="primary">ZNF839</name>
</gene>
<organism evidence="1">
    <name type="scientific">Ovis aries</name>
    <name type="common">Sheep</name>
    <dbReference type="NCBI Taxonomy" id="9940"/>
    <lineage>
        <taxon>Eukaryota</taxon>
        <taxon>Metazoa</taxon>
        <taxon>Chordata</taxon>
        <taxon>Craniata</taxon>
        <taxon>Vertebrata</taxon>
        <taxon>Euteleostomi</taxon>
        <taxon>Mammalia</taxon>
        <taxon>Eutheria</taxon>
        <taxon>Laurasiatheria</taxon>
        <taxon>Artiodactyla</taxon>
        <taxon>Ruminantia</taxon>
        <taxon>Pecora</taxon>
        <taxon>Bovidae</taxon>
        <taxon>Caprinae</taxon>
        <taxon>Ovis</taxon>
    </lineage>
</organism>
<reference evidence="1" key="3">
    <citation type="submission" date="2025-09" db="UniProtKB">
        <authorList>
            <consortium name="Ensembl"/>
        </authorList>
    </citation>
    <scope>IDENTIFICATION</scope>
</reference>
<accession>A0AC11D8Q5</accession>
<sequence length="624" mass="66700">MADAEPEAEGGGEDGCSGGRAPFSQRGSAARVAPLGPEQLRRVLEQQLEAICVKVRSGETKGQEKPMPALAAIQPKPARPGPPPSGHCSAVGLSSQVLSHHPQPPVRVFIQRPLPALRPVPVKTVLAAEPPSGRSTAAVRLSASGLPAVTSVSSSSARLFISSSQTKHAEKLKKSLKVKTRSGRISRPPKYKAKDYKFIKTEDLADGHPSDSDDYTELSVEEDEDQRGRQALFDLASCSLRPKTFKCQTCEKSYIGKGGLARHFKLNPGHGHLEPEMSPSEKANGSVIAGPAEGNTRSLAPRGPPTPAPPVEEGAASAWRGLQNGQSVEVEEALVSEAKNGSFSALLGSERHPGPRRRGYSTEPSTAVLEQSGMAHPPVGAGATRSRARLQELLHQCDRDDLVGLALPRLAQVVTVYEFLLMKVEKGHLAKPLFPAVYKEFEELHKMVTKLCQDYLRSSGPCSQAPLEVNNNKVAESLGITEEFLRKREGYADCVPGKCTSPEEAPAELEGARPQKRADEIAEDGLASVKRTRRDAVPQDPTECPAEDGGLQRPALRAPAAGAGKTALVACTPGLRDLLLGGGDGTPVAAFQRLLWFLKSFTQPPSVHSQESRVFGVFLSPLLE</sequence>
<reference evidence="1" key="1">
    <citation type="submission" date="2020-11" db="EMBL/GenBank/DDBJ databases">
        <authorList>
            <person name="Davenport K.M."/>
            <person name="Bickhart D.M."/>
            <person name="Smith T.P.L."/>
            <person name="Murdoch B.M."/>
            <person name="Rosen B.D."/>
        </authorList>
    </citation>
    <scope>NUCLEOTIDE SEQUENCE [LARGE SCALE GENOMIC DNA]</scope>
    <source>
        <strain evidence="1">OAR_USU_Benz2616</strain>
    </source>
</reference>